<dbReference type="Proteomes" id="UP001565369">
    <property type="component" value="Unassembled WGS sequence"/>
</dbReference>
<gene>
    <name evidence="2" type="ORF">ABIG07_007684</name>
</gene>
<proteinExistence type="predicted"/>
<feature type="region of interest" description="Disordered" evidence="1">
    <location>
        <begin position="1"/>
        <end position="20"/>
    </location>
</feature>
<keyword evidence="3" id="KW-1185">Reference proteome</keyword>
<protein>
    <submittedName>
        <fullName evidence="2">Uncharacterized protein</fullName>
    </submittedName>
</protein>
<evidence type="ECO:0000313" key="3">
    <source>
        <dbReference type="Proteomes" id="UP001565369"/>
    </source>
</evidence>
<comment type="caution">
    <text evidence="2">The sequence shown here is derived from an EMBL/GenBank/DDBJ whole genome shotgun (WGS) entry which is preliminary data.</text>
</comment>
<dbReference type="EMBL" id="JBGBZJ010000003">
    <property type="protein sequence ID" value="MEY9458736.1"/>
    <property type="molecule type" value="Genomic_DNA"/>
</dbReference>
<sequence>MTQAAAQFHPDRTAAKKKPGLQWRPGFPVFATLGLGDQPRVRERIMKLS</sequence>
<reference evidence="2 3" key="1">
    <citation type="submission" date="2024-07" db="EMBL/GenBank/DDBJ databases">
        <title>Genomic Encyclopedia of Type Strains, Phase V (KMG-V): Genome sequencing to study the core and pangenomes of soil and plant-associated prokaryotes.</title>
        <authorList>
            <person name="Whitman W."/>
        </authorList>
    </citation>
    <scope>NUCLEOTIDE SEQUENCE [LARGE SCALE GENOMIC DNA]</scope>
    <source>
        <strain evidence="2 3">USDA 152</strain>
    </source>
</reference>
<accession>A0ABV4G4C5</accession>
<evidence type="ECO:0000256" key="1">
    <source>
        <dbReference type="SAM" id="MobiDB-lite"/>
    </source>
</evidence>
<organism evidence="2 3">
    <name type="scientific">Bradyrhizobium ottawaense</name>
    <dbReference type="NCBI Taxonomy" id="931866"/>
    <lineage>
        <taxon>Bacteria</taxon>
        <taxon>Pseudomonadati</taxon>
        <taxon>Pseudomonadota</taxon>
        <taxon>Alphaproteobacteria</taxon>
        <taxon>Hyphomicrobiales</taxon>
        <taxon>Nitrobacteraceae</taxon>
        <taxon>Bradyrhizobium</taxon>
    </lineage>
</organism>
<name>A0ABV4G4C5_9BRAD</name>
<evidence type="ECO:0000313" key="2">
    <source>
        <dbReference type="EMBL" id="MEY9458736.1"/>
    </source>
</evidence>